<organism evidence="1 2">
    <name type="scientific">Kitasatospora nipponensis</name>
    <dbReference type="NCBI Taxonomy" id="258049"/>
    <lineage>
        <taxon>Bacteria</taxon>
        <taxon>Bacillati</taxon>
        <taxon>Actinomycetota</taxon>
        <taxon>Actinomycetes</taxon>
        <taxon>Kitasatosporales</taxon>
        <taxon>Streptomycetaceae</taxon>
        <taxon>Kitasatospora</taxon>
    </lineage>
</organism>
<proteinExistence type="predicted"/>
<reference evidence="1 2" key="1">
    <citation type="journal article" date="2019" name="Int. J. Syst. Evol. Microbiol.">
        <title>The Global Catalogue of Microorganisms (GCM) 10K type strain sequencing project: providing services to taxonomists for standard genome sequencing and annotation.</title>
        <authorList>
            <consortium name="The Broad Institute Genomics Platform"/>
            <consortium name="The Broad Institute Genome Sequencing Center for Infectious Disease"/>
            <person name="Wu L."/>
            <person name="Ma J."/>
        </authorList>
    </citation>
    <scope>NUCLEOTIDE SEQUENCE [LARGE SCALE GENOMIC DNA]</scope>
    <source>
        <strain evidence="1 2">JCM 13004</strain>
    </source>
</reference>
<keyword evidence="2" id="KW-1185">Reference proteome</keyword>
<accession>A0ABN1WW89</accession>
<name>A0ABN1WW89_9ACTN</name>
<protein>
    <submittedName>
        <fullName evidence="1">Uncharacterized protein</fullName>
    </submittedName>
</protein>
<gene>
    <name evidence="1" type="ORF">GCM10009665_61580</name>
</gene>
<evidence type="ECO:0000313" key="2">
    <source>
        <dbReference type="Proteomes" id="UP001500037"/>
    </source>
</evidence>
<comment type="caution">
    <text evidence="1">The sequence shown here is derived from an EMBL/GenBank/DDBJ whole genome shotgun (WGS) entry which is preliminary data.</text>
</comment>
<evidence type="ECO:0000313" key="1">
    <source>
        <dbReference type="EMBL" id="GAA1263747.1"/>
    </source>
</evidence>
<dbReference type="RefSeq" id="WP_344445368.1">
    <property type="nucleotide sequence ID" value="NZ_BAAALF010000160.1"/>
</dbReference>
<dbReference type="Proteomes" id="UP001500037">
    <property type="component" value="Unassembled WGS sequence"/>
</dbReference>
<dbReference type="EMBL" id="BAAALF010000160">
    <property type="protein sequence ID" value="GAA1263747.1"/>
    <property type="molecule type" value="Genomic_DNA"/>
</dbReference>
<sequence length="70" mass="7816">MKHRKNGSATTVATTIATVEAGRSRFGELPERIRPEDTFVSVPTATVSPERDTFSHEEWLARNVWCGTLL</sequence>